<dbReference type="Proteomes" id="UP000029859">
    <property type="component" value="Unassembled WGS sequence"/>
</dbReference>
<feature type="transmembrane region" description="Helical" evidence="1">
    <location>
        <begin position="72"/>
        <end position="89"/>
    </location>
</feature>
<accession>A0A099T6C1</accession>
<keyword evidence="1" id="KW-1133">Transmembrane helix</keyword>
<proteinExistence type="predicted"/>
<organism evidence="2 3">
    <name type="scientific">Methanococcoides methylutens</name>
    <dbReference type="NCBI Taxonomy" id="2226"/>
    <lineage>
        <taxon>Archaea</taxon>
        <taxon>Methanobacteriati</taxon>
        <taxon>Methanobacteriota</taxon>
        <taxon>Stenosarchaea group</taxon>
        <taxon>Methanomicrobia</taxon>
        <taxon>Methanosarcinales</taxon>
        <taxon>Methanosarcinaceae</taxon>
        <taxon>Methanococcoides</taxon>
    </lineage>
</organism>
<evidence type="ECO:0000256" key="1">
    <source>
        <dbReference type="SAM" id="Phobius"/>
    </source>
</evidence>
<keyword evidence="3" id="KW-1185">Reference proteome</keyword>
<name>A0A099T6C1_METMT</name>
<dbReference type="AlphaFoldDB" id="A0A099T6C1"/>
<sequence>MPKKYRNRILAGTLILLVGIFVEIFMELDQIITITLVTMGSVIILYGILYALKYGEGPIQDEWSRKIGSISLSYSWITTFFVLTGMFWMNYFEIISLDVNSVIGVVFFVMIITANLFQLYFRRKGDVE</sequence>
<feature type="transmembrane region" description="Helical" evidence="1">
    <location>
        <begin position="31"/>
        <end position="52"/>
    </location>
</feature>
<feature type="transmembrane region" description="Helical" evidence="1">
    <location>
        <begin position="7"/>
        <end position="25"/>
    </location>
</feature>
<reference evidence="2 3" key="1">
    <citation type="submission" date="2014-09" db="EMBL/GenBank/DDBJ databases">
        <title>Draft genome sequence of an obligately methylotrophic methanogen, Methanococcoides methylutens, isolated from marine sediment.</title>
        <authorList>
            <person name="Guan Y."/>
            <person name="Ngugi D.K."/>
            <person name="Blom J."/>
            <person name="Ali S."/>
            <person name="Ferry J.G."/>
            <person name="Stingl U."/>
        </authorList>
    </citation>
    <scope>NUCLEOTIDE SEQUENCE [LARGE SCALE GENOMIC DNA]</scope>
    <source>
        <strain evidence="2 3">DSM 2657</strain>
    </source>
</reference>
<protein>
    <recommendedName>
        <fullName evidence="4">DUF2178 domain-containing protein</fullName>
    </recommendedName>
</protein>
<evidence type="ECO:0000313" key="3">
    <source>
        <dbReference type="Proteomes" id="UP000029859"/>
    </source>
</evidence>
<comment type="caution">
    <text evidence="2">The sequence shown here is derived from an EMBL/GenBank/DDBJ whole genome shotgun (WGS) entry which is preliminary data.</text>
</comment>
<gene>
    <name evidence="2" type="ORF">LI82_00725</name>
</gene>
<dbReference type="EMBL" id="JRHO01000002">
    <property type="protein sequence ID" value="KGK99766.1"/>
    <property type="molecule type" value="Genomic_DNA"/>
</dbReference>
<feature type="transmembrane region" description="Helical" evidence="1">
    <location>
        <begin position="101"/>
        <end position="121"/>
    </location>
</feature>
<keyword evidence="1" id="KW-0472">Membrane</keyword>
<evidence type="ECO:0008006" key="4">
    <source>
        <dbReference type="Google" id="ProtNLM"/>
    </source>
</evidence>
<keyword evidence="1" id="KW-0812">Transmembrane</keyword>
<evidence type="ECO:0000313" key="2">
    <source>
        <dbReference type="EMBL" id="KGK99766.1"/>
    </source>
</evidence>